<proteinExistence type="predicted"/>
<evidence type="ECO:0000256" key="3">
    <source>
        <dbReference type="ARBA" id="ARBA00023163"/>
    </source>
</evidence>
<dbReference type="Pfam" id="PF12833">
    <property type="entry name" value="HTH_18"/>
    <property type="match status" value="1"/>
</dbReference>
<dbReference type="PRINTS" id="PR00032">
    <property type="entry name" value="HTHARAC"/>
</dbReference>
<dbReference type="EMBL" id="QFPX01000001">
    <property type="protein sequence ID" value="PZQ57721.1"/>
    <property type="molecule type" value="Genomic_DNA"/>
</dbReference>
<dbReference type="InterPro" id="IPR009057">
    <property type="entry name" value="Homeodomain-like_sf"/>
</dbReference>
<accession>A0A2W5NVS7</accession>
<dbReference type="InterPro" id="IPR020449">
    <property type="entry name" value="Tscrpt_reg_AraC-type_HTH"/>
</dbReference>
<keyword evidence="1" id="KW-0805">Transcription regulation</keyword>
<dbReference type="Proteomes" id="UP000249082">
    <property type="component" value="Unassembled WGS sequence"/>
</dbReference>
<evidence type="ECO:0000256" key="1">
    <source>
        <dbReference type="ARBA" id="ARBA00023015"/>
    </source>
</evidence>
<dbReference type="Gene3D" id="1.10.10.60">
    <property type="entry name" value="Homeodomain-like"/>
    <property type="match status" value="1"/>
</dbReference>
<gene>
    <name evidence="5" type="ORF">DI555_01040</name>
</gene>
<organism evidence="5 6">
    <name type="scientific">Novosphingobium pentaromativorans</name>
    <dbReference type="NCBI Taxonomy" id="205844"/>
    <lineage>
        <taxon>Bacteria</taxon>
        <taxon>Pseudomonadati</taxon>
        <taxon>Pseudomonadota</taxon>
        <taxon>Alphaproteobacteria</taxon>
        <taxon>Sphingomonadales</taxon>
        <taxon>Sphingomonadaceae</taxon>
        <taxon>Novosphingobium</taxon>
    </lineage>
</organism>
<feature type="domain" description="HTH araC/xylS-type" evidence="4">
    <location>
        <begin position="160"/>
        <end position="258"/>
    </location>
</feature>
<protein>
    <submittedName>
        <fullName evidence="5">AraC family transcriptional regulator</fullName>
    </submittedName>
</protein>
<evidence type="ECO:0000259" key="4">
    <source>
        <dbReference type="PROSITE" id="PS01124"/>
    </source>
</evidence>
<dbReference type="PANTHER" id="PTHR47893:SF1">
    <property type="entry name" value="REGULATORY PROTEIN PCHR"/>
    <property type="match status" value="1"/>
</dbReference>
<dbReference type="AlphaFoldDB" id="A0A2W5NVS7"/>
<dbReference type="InterPro" id="IPR018060">
    <property type="entry name" value="HTH_AraC"/>
</dbReference>
<evidence type="ECO:0000313" key="5">
    <source>
        <dbReference type="EMBL" id="PZQ57721.1"/>
    </source>
</evidence>
<keyword evidence="2" id="KW-0238">DNA-binding</keyword>
<evidence type="ECO:0000256" key="2">
    <source>
        <dbReference type="ARBA" id="ARBA00023125"/>
    </source>
</evidence>
<keyword evidence="3" id="KW-0804">Transcription</keyword>
<comment type="caution">
    <text evidence="5">The sequence shown here is derived from an EMBL/GenBank/DDBJ whole genome shotgun (WGS) entry which is preliminary data.</text>
</comment>
<sequence>MAAIEVSPEMLSLVGRGPLPSFETVQVPPDAAAFVIAFGAPGVPGTLRYLALPDRQMLGEAIEDQPEERVILLVSRMACERILGAARLPDDGALHHLPSALRTIALSIRDCDLPEMARTPYRLAKSIELLCEILRLHGRGELVPVVAERVLSCADTRRLLAARRIIEDRWAEKLTLDMIARAAGLNRAKLTRGFREMFDCSVADAIAEQRLGKAGQMLLSTDLPVSSIGYRCGYLNNASFTRAFARKFGQAPTHYRAGRMAA</sequence>
<dbReference type="SMART" id="SM00342">
    <property type="entry name" value="HTH_ARAC"/>
    <property type="match status" value="1"/>
</dbReference>
<dbReference type="GO" id="GO:0003700">
    <property type="term" value="F:DNA-binding transcription factor activity"/>
    <property type="evidence" value="ECO:0007669"/>
    <property type="project" value="InterPro"/>
</dbReference>
<dbReference type="SUPFAM" id="SSF46689">
    <property type="entry name" value="Homeodomain-like"/>
    <property type="match status" value="2"/>
</dbReference>
<dbReference type="GO" id="GO:0043565">
    <property type="term" value="F:sequence-specific DNA binding"/>
    <property type="evidence" value="ECO:0007669"/>
    <property type="project" value="InterPro"/>
</dbReference>
<reference evidence="5 6" key="1">
    <citation type="submission" date="2017-08" db="EMBL/GenBank/DDBJ databases">
        <title>Infants hospitalized years apart are colonized by the same room-sourced microbial strains.</title>
        <authorList>
            <person name="Brooks B."/>
            <person name="Olm M.R."/>
            <person name="Firek B.A."/>
            <person name="Baker R."/>
            <person name="Thomas B.C."/>
            <person name="Morowitz M.J."/>
            <person name="Banfield J.F."/>
        </authorList>
    </citation>
    <scope>NUCLEOTIDE SEQUENCE [LARGE SCALE GENOMIC DNA]</scope>
    <source>
        <strain evidence="5">S2_005_002_R2_33</strain>
    </source>
</reference>
<evidence type="ECO:0000313" key="6">
    <source>
        <dbReference type="Proteomes" id="UP000249082"/>
    </source>
</evidence>
<dbReference type="InterPro" id="IPR053142">
    <property type="entry name" value="PchR_regulatory_protein"/>
</dbReference>
<dbReference type="PROSITE" id="PS01124">
    <property type="entry name" value="HTH_ARAC_FAMILY_2"/>
    <property type="match status" value="1"/>
</dbReference>
<dbReference type="PANTHER" id="PTHR47893">
    <property type="entry name" value="REGULATORY PROTEIN PCHR"/>
    <property type="match status" value="1"/>
</dbReference>
<name>A0A2W5NVS7_9SPHN</name>